<evidence type="ECO:0000256" key="7">
    <source>
        <dbReference type="SAM" id="Coils"/>
    </source>
</evidence>
<evidence type="ECO:0000256" key="4">
    <source>
        <dbReference type="ARBA" id="ARBA00023054"/>
    </source>
</evidence>
<organism evidence="9 10">
    <name type="scientific">Oreochromis aureus</name>
    <name type="common">Israeli tilapia</name>
    <name type="synonym">Chromis aureus</name>
    <dbReference type="NCBI Taxonomy" id="47969"/>
    <lineage>
        <taxon>Eukaryota</taxon>
        <taxon>Metazoa</taxon>
        <taxon>Chordata</taxon>
        <taxon>Craniata</taxon>
        <taxon>Vertebrata</taxon>
        <taxon>Euteleostomi</taxon>
        <taxon>Actinopterygii</taxon>
        <taxon>Neopterygii</taxon>
        <taxon>Teleostei</taxon>
        <taxon>Neoteleostei</taxon>
        <taxon>Acanthomorphata</taxon>
        <taxon>Ovalentaria</taxon>
        <taxon>Cichlomorphae</taxon>
        <taxon>Cichliformes</taxon>
        <taxon>Cichlidae</taxon>
        <taxon>African cichlids</taxon>
        <taxon>Pseudocrenilabrinae</taxon>
        <taxon>Oreochromini</taxon>
        <taxon>Oreochromis</taxon>
    </lineage>
</organism>
<comment type="similarity">
    <text evidence="2">Belongs to the CFAP157 family.</text>
</comment>
<name>A0A668USF0_OREAU</name>
<proteinExistence type="inferred from homology"/>
<feature type="region of interest" description="Disordered" evidence="8">
    <location>
        <begin position="355"/>
        <end position="389"/>
    </location>
</feature>
<feature type="coiled-coil region" evidence="7">
    <location>
        <begin position="87"/>
        <end position="211"/>
    </location>
</feature>
<dbReference type="GO" id="GO:0036064">
    <property type="term" value="C:ciliary basal body"/>
    <property type="evidence" value="ECO:0007669"/>
    <property type="project" value="TreeGrafter"/>
</dbReference>
<keyword evidence="5" id="KW-0969">Cilium</keyword>
<reference evidence="9" key="2">
    <citation type="submission" date="2025-09" db="UniProtKB">
        <authorList>
            <consortium name="Ensembl"/>
        </authorList>
    </citation>
    <scope>IDENTIFICATION</scope>
</reference>
<dbReference type="KEGG" id="oau:116313592"/>
<dbReference type="RefSeq" id="XP_031587205.1">
    <property type="nucleotide sequence ID" value="XM_031731345.2"/>
</dbReference>
<keyword evidence="10" id="KW-1185">Reference proteome</keyword>
<gene>
    <name evidence="9" type="primary">LOC116313592</name>
</gene>
<keyword evidence="6" id="KW-0966">Cell projection</keyword>
<evidence type="ECO:0000313" key="10">
    <source>
        <dbReference type="Proteomes" id="UP000472276"/>
    </source>
</evidence>
<protein>
    <recommendedName>
        <fullName evidence="3">Cilia- and flagella-associated protein 157</fullName>
    </recommendedName>
</protein>
<sequence>MADETVPADRDKTLYLTQIRFLDKELERCQLRCDELKKLIDDLKFRYGAMGRDRNDICDYLTNSSNAAEIKVAELSKVLEHQQQADKKETDALKLHLNQQKEELQKEVDRLESENMMQKKKLEQQQKERERMTQRLAYVEFIEKQLYTKREEYEAAIARLQKQLDLQGAKVFQDCEKQVWSSIKNKVSANVEEEKTQHAEVLKKVEELTAESFKLLKEKSILQYQESELCLDVRNMKRDGHTASQDIIQLKEKEERLSKKCQQLKVQLNNYRLLLAKEQDLRQQLTLDSTVCSQKKAEAAQLEAELQEEMSRRRQLKADMKKAANILRPAVMGLEKLSEAQGKIQKLREILESNTSHGTESALYNSPEKSSRGQKLQTSGPRTVSPETLNLSTDPLFLLSRYRPGDLGFLPRPRWRKPGCHKASIAASDDKSNPSDPASQGTHAEEGPST</sequence>
<evidence type="ECO:0000256" key="3">
    <source>
        <dbReference type="ARBA" id="ARBA00014087"/>
    </source>
</evidence>
<accession>A0A668USF0</accession>
<dbReference type="OMA" id="CQLRCDE"/>
<evidence type="ECO:0000256" key="1">
    <source>
        <dbReference type="ARBA" id="ARBA00004138"/>
    </source>
</evidence>
<feature type="region of interest" description="Disordered" evidence="8">
    <location>
        <begin position="408"/>
        <end position="450"/>
    </location>
</feature>
<evidence type="ECO:0000313" key="9">
    <source>
        <dbReference type="Ensembl" id="ENSOABP00000041387.1"/>
    </source>
</evidence>
<dbReference type="AlphaFoldDB" id="A0A668USF0"/>
<feature type="coiled-coil region" evidence="7">
    <location>
        <begin position="247"/>
        <end position="326"/>
    </location>
</feature>
<evidence type="ECO:0000256" key="2">
    <source>
        <dbReference type="ARBA" id="ARBA00010841"/>
    </source>
</evidence>
<evidence type="ECO:0000256" key="8">
    <source>
        <dbReference type="SAM" id="MobiDB-lite"/>
    </source>
</evidence>
<dbReference type="PANTHER" id="PTHR31954">
    <property type="entry name" value="CILIA- AND FLAGELLA-ASSOCIATED PROTEIN 157"/>
    <property type="match status" value="1"/>
</dbReference>
<dbReference type="Proteomes" id="UP000472276">
    <property type="component" value="Unassembled WGS sequence"/>
</dbReference>
<evidence type="ECO:0000256" key="5">
    <source>
        <dbReference type="ARBA" id="ARBA00023069"/>
    </source>
</evidence>
<dbReference type="Ensembl" id="ENSOABT00000042502.2">
    <property type="protein sequence ID" value="ENSOABP00000041387.1"/>
    <property type="gene ID" value="ENSOABG00000018740.2"/>
</dbReference>
<dbReference type="GeneID" id="116313592"/>
<dbReference type="PANTHER" id="PTHR31954:SF1">
    <property type="entry name" value="CILIA- AND FLAGELLA-ASSOCIATED PROTEIN 157"/>
    <property type="match status" value="1"/>
</dbReference>
<evidence type="ECO:0000256" key="6">
    <source>
        <dbReference type="ARBA" id="ARBA00023273"/>
    </source>
</evidence>
<feature type="coiled-coil region" evidence="7">
    <location>
        <begin position="19"/>
        <end position="46"/>
    </location>
</feature>
<dbReference type="InterPro" id="IPR038844">
    <property type="entry name" value="CFAP157"/>
</dbReference>
<keyword evidence="4 7" id="KW-0175">Coiled coil</keyword>
<dbReference type="GO" id="GO:0008017">
    <property type="term" value="F:microtubule binding"/>
    <property type="evidence" value="ECO:0007669"/>
    <property type="project" value="TreeGrafter"/>
</dbReference>
<reference evidence="9" key="1">
    <citation type="submission" date="2025-08" db="UniProtKB">
        <authorList>
            <consortium name="Ensembl"/>
        </authorList>
    </citation>
    <scope>IDENTIFICATION</scope>
</reference>
<comment type="subcellular location">
    <subcellularLocation>
        <location evidence="1">Cell projection</location>
        <location evidence="1">Cilium</location>
    </subcellularLocation>
</comment>